<protein>
    <recommendedName>
        <fullName evidence="5">Synaptonemal complex protein 1</fullName>
    </recommendedName>
</protein>
<comment type="caution">
    <text evidence="3">The sequence shown here is derived from an EMBL/GenBank/DDBJ whole genome shotgun (WGS) entry which is preliminary data.</text>
</comment>
<dbReference type="GO" id="GO:0051878">
    <property type="term" value="P:lateral element assembly"/>
    <property type="evidence" value="ECO:0007669"/>
    <property type="project" value="TreeGrafter"/>
</dbReference>
<feature type="coiled-coil region" evidence="1">
    <location>
        <begin position="524"/>
        <end position="558"/>
    </location>
</feature>
<evidence type="ECO:0000256" key="2">
    <source>
        <dbReference type="SAM" id="MobiDB-lite"/>
    </source>
</evidence>
<evidence type="ECO:0008006" key="5">
    <source>
        <dbReference type="Google" id="ProtNLM"/>
    </source>
</evidence>
<feature type="coiled-coil region" evidence="1">
    <location>
        <begin position="236"/>
        <end position="495"/>
    </location>
</feature>
<feature type="region of interest" description="Disordered" evidence="2">
    <location>
        <begin position="23"/>
        <end position="92"/>
    </location>
</feature>
<dbReference type="GO" id="GO:0000801">
    <property type="term" value="C:central element"/>
    <property type="evidence" value="ECO:0007669"/>
    <property type="project" value="TreeGrafter"/>
</dbReference>
<dbReference type="InterPro" id="IPR008827">
    <property type="entry name" value="SYCP1"/>
</dbReference>
<evidence type="ECO:0000256" key="1">
    <source>
        <dbReference type="SAM" id="Coils"/>
    </source>
</evidence>
<evidence type="ECO:0000313" key="4">
    <source>
        <dbReference type="Proteomes" id="UP001159428"/>
    </source>
</evidence>
<dbReference type="GO" id="GO:0001673">
    <property type="term" value="C:male germ cell nucleus"/>
    <property type="evidence" value="ECO:0007669"/>
    <property type="project" value="TreeGrafter"/>
</dbReference>
<dbReference type="Proteomes" id="UP001159428">
    <property type="component" value="Unassembled WGS sequence"/>
</dbReference>
<dbReference type="AlphaFoldDB" id="A0AAU9W5I8"/>
<feature type="coiled-coil region" evidence="1">
    <location>
        <begin position="594"/>
        <end position="716"/>
    </location>
</feature>
<dbReference type="EMBL" id="CALNXJ010000009">
    <property type="protein sequence ID" value="CAH3104597.1"/>
    <property type="molecule type" value="Genomic_DNA"/>
</dbReference>
<feature type="region of interest" description="Disordered" evidence="2">
    <location>
        <begin position="939"/>
        <end position="1079"/>
    </location>
</feature>
<feature type="compositionally biased region" description="Basic and acidic residues" evidence="2">
    <location>
        <begin position="1030"/>
        <end position="1052"/>
    </location>
</feature>
<sequence>MQSHAHSQLRHHIQQPLFKLTNSLSQSQTHSTTASQFVSPTVNKSPYHGHQLNIRPVNSPSNSYFRPKSPRQKEKEADKAEKDRTQSAERIHSLHTRLHQEAEKIRKWKTSTEIEIKEKEKKLLEAVQTIDSQRKSILDLQFQNESLSSKLQEELANREEVEHKIVSTRDLCNVLKDHAAKVEENILKGEADRDELRFEDEKRVEHFQEMVIKFQDLQIEHTAKLNEMKTKLNGQRQEHEDFVMEYTEKLQKAENQILLLETDKKTKENQISTMEAALEKSKEESTSLEHELGNLLSLLQDKLKKLESIITSQQVQIQNTEDMLSFNKQECKRIEEEREAIQSQFEGVQKENQELKESNLEMKKEQRKILDELEIQLSSLIKEKKKLEEELQNLTKTNETTTDELKNLRVKFEALTREKEKADTLNDHILKEKNDLMKACADLQENLSKEAKRVSSKGDLLRQSKEELGELQETNSSLMNELERVNKVKQELEEKICILTLASEEKQRKIGDLEVKFCNANYNVKYLTEKAQDLQTKLEDERKEKEQLQICIEDSKESERKLRNEISIFEGKNSVLDKSLAEATKTGEESNKLIEKLDGDFQKLQKKYNKMMSDGRVQDEERATVLEKEKDNNRYLKDDLKEQTKKLEILETKAKGLQDQLTAKTKQTKELQQENRTMKSKVTSQTKALEKLENQKSKISSELDASKEQIKDFSEKYNMSGKKSRRIKEKTMNLKMRVAFQLEATKKEIIKKSETAEYLEQQVQQFKEEKEKAIQDKETVQKESEKQMNELCATLEKYKLENEKIVAQKERELDLLRANAEKESQEKHEKQLLEAKKQIEKLERDICDLKENQEKDWKRLEFEKSEAIQVLTKQREAKSTRSSRTPSVDGKLKTPKLPDHNEVEATPQDSAVVPETPKQPRGILKLNEAFQKKRRVAFTTAGEQEEGDEKYTFNLTKVGRTSPGQEKANQRNKLRSNVRFSPKPFSSNSEPLSTNSPYLETHKLKQIPRGKPMAPQTQKKMKIQSEESEEMAKFKELFPDMKSPDSLYDKSPMKSRGLHQGMKPPFKSKITKIKPLARKKKEKQESIAWFDSDALFGFGMDDE</sequence>
<evidence type="ECO:0000313" key="3">
    <source>
        <dbReference type="EMBL" id="CAH3104597.1"/>
    </source>
</evidence>
<feature type="coiled-coil region" evidence="1">
    <location>
        <begin position="742"/>
        <end position="852"/>
    </location>
</feature>
<name>A0AAU9W5I8_9CNID</name>
<dbReference type="GO" id="GO:0000711">
    <property type="term" value="P:meiotic DNA repair synthesis"/>
    <property type="evidence" value="ECO:0007669"/>
    <property type="project" value="TreeGrafter"/>
</dbReference>
<proteinExistence type="predicted"/>
<gene>
    <name evidence="3" type="ORF">PMEA_00034804</name>
</gene>
<dbReference type="PANTHER" id="PTHR46918:SF1">
    <property type="entry name" value="SYNAPTONEMAL COMPLEX PROTEIN 1"/>
    <property type="match status" value="1"/>
</dbReference>
<feature type="compositionally biased region" description="Basic residues" evidence="2">
    <location>
        <begin position="1069"/>
        <end position="1079"/>
    </location>
</feature>
<feature type="compositionally biased region" description="Basic and acidic residues" evidence="2">
    <location>
        <begin position="71"/>
        <end position="92"/>
    </location>
</feature>
<reference evidence="3 4" key="1">
    <citation type="submission" date="2022-05" db="EMBL/GenBank/DDBJ databases">
        <authorList>
            <consortium name="Genoscope - CEA"/>
            <person name="William W."/>
        </authorList>
    </citation>
    <scope>NUCLEOTIDE SEQUENCE [LARGE SCALE GENOMIC DNA]</scope>
</reference>
<dbReference type="SUPFAM" id="SSF90257">
    <property type="entry name" value="Myosin rod fragments"/>
    <property type="match status" value="1"/>
</dbReference>
<dbReference type="GO" id="GO:0003690">
    <property type="term" value="F:double-stranded DNA binding"/>
    <property type="evidence" value="ECO:0007669"/>
    <property type="project" value="TreeGrafter"/>
</dbReference>
<feature type="compositionally biased region" description="Basic and acidic residues" evidence="2">
    <location>
        <begin position="890"/>
        <end position="903"/>
    </location>
</feature>
<dbReference type="GO" id="GO:0051026">
    <property type="term" value="P:chiasma assembly"/>
    <property type="evidence" value="ECO:0007669"/>
    <property type="project" value="TreeGrafter"/>
</dbReference>
<keyword evidence="4" id="KW-1185">Reference proteome</keyword>
<feature type="compositionally biased region" description="Low complexity" evidence="2">
    <location>
        <begin position="23"/>
        <end position="36"/>
    </location>
</feature>
<accession>A0AAU9W5I8</accession>
<dbReference type="Pfam" id="PF05483">
    <property type="entry name" value="SCP-1"/>
    <property type="match status" value="1"/>
</dbReference>
<feature type="compositionally biased region" description="Polar residues" evidence="2">
    <location>
        <begin position="984"/>
        <end position="998"/>
    </location>
</feature>
<organism evidence="3 4">
    <name type="scientific">Pocillopora meandrina</name>
    <dbReference type="NCBI Taxonomy" id="46732"/>
    <lineage>
        <taxon>Eukaryota</taxon>
        <taxon>Metazoa</taxon>
        <taxon>Cnidaria</taxon>
        <taxon>Anthozoa</taxon>
        <taxon>Hexacorallia</taxon>
        <taxon>Scleractinia</taxon>
        <taxon>Astrocoeniina</taxon>
        <taxon>Pocilloporidae</taxon>
        <taxon>Pocillopora</taxon>
    </lineage>
</organism>
<keyword evidence="1" id="KW-0175">Coiled coil</keyword>
<feature type="region of interest" description="Disordered" evidence="2">
    <location>
        <begin position="871"/>
        <end position="922"/>
    </location>
</feature>
<dbReference type="PANTHER" id="PTHR46918">
    <property type="entry name" value="SYNAPTONEMAL COMPLEX PROTEIN 1"/>
    <property type="match status" value="1"/>
</dbReference>
<dbReference type="GO" id="GO:0000802">
    <property type="term" value="C:transverse filament"/>
    <property type="evidence" value="ECO:0007669"/>
    <property type="project" value="TreeGrafter"/>
</dbReference>